<dbReference type="SUPFAM" id="SSF158682">
    <property type="entry name" value="TerB-like"/>
    <property type="match status" value="1"/>
</dbReference>
<protein>
    <submittedName>
        <fullName evidence="1">Tellurite resistance protein TerB</fullName>
    </submittedName>
</protein>
<dbReference type="OrthoDB" id="8448017at2"/>
<dbReference type="RefSeq" id="WP_097928416.1">
    <property type="nucleotide sequence ID" value="NZ_OCTN01000001.1"/>
</dbReference>
<dbReference type="CDD" id="cd07176">
    <property type="entry name" value="terB"/>
    <property type="match status" value="1"/>
</dbReference>
<gene>
    <name evidence="1" type="ORF">SAMN06273572_101710</name>
</gene>
<reference evidence="2" key="1">
    <citation type="submission" date="2017-09" db="EMBL/GenBank/DDBJ databases">
        <authorList>
            <person name="Varghese N."/>
            <person name="Submissions S."/>
        </authorList>
    </citation>
    <scope>NUCLEOTIDE SEQUENCE [LARGE SCALE GENOMIC DNA]</scope>
    <source>
        <strain evidence="2">C7</strain>
    </source>
</reference>
<dbReference type="EMBL" id="OCTN01000001">
    <property type="protein sequence ID" value="SOH92860.1"/>
    <property type="molecule type" value="Genomic_DNA"/>
</dbReference>
<organism evidence="1 2">
    <name type="scientific">Pontivivens marinum</name>
    <dbReference type="NCBI Taxonomy" id="1690039"/>
    <lineage>
        <taxon>Bacteria</taxon>
        <taxon>Pseudomonadati</taxon>
        <taxon>Pseudomonadota</taxon>
        <taxon>Alphaproteobacteria</taxon>
        <taxon>Rhodobacterales</taxon>
        <taxon>Paracoccaceae</taxon>
        <taxon>Pontivivens</taxon>
    </lineage>
</organism>
<dbReference type="Proteomes" id="UP000220034">
    <property type="component" value="Unassembled WGS sequence"/>
</dbReference>
<proteinExistence type="predicted"/>
<evidence type="ECO:0000313" key="1">
    <source>
        <dbReference type="EMBL" id="SOH92860.1"/>
    </source>
</evidence>
<name>A0A2C9CNT1_9RHOB</name>
<dbReference type="InterPro" id="IPR029024">
    <property type="entry name" value="TerB-like"/>
</dbReference>
<dbReference type="AlphaFoldDB" id="A0A2C9CNT1"/>
<evidence type="ECO:0000313" key="2">
    <source>
        <dbReference type="Proteomes" id="UP000220034"/>
    </source>
</evidence>
<keyword evidence="2" id="KW-1185">Reference proteome</keyword>
<sequence length="139" mass="14801">MSAQLSPQDALVATMIAVSAADGTLSDQETASISRMIAVLPVFEDYDPAHVPTVAQIVFELFEDEDGVDALVGLIADALPGTLNETAYALACDVAAADGTVKMEELRLLEIIRHDMNVDRLVASAIERGARARHARLPV</sequence>
<dbReference type="Gene3D" id="1.10.3680.10">
    <property type="entry name" value="TerB-like"/>
    <property type="match status" value="1"/>
</dbReference>
<accession>A0A2C9CNT1</accession>